<dbReference type="CDD" id="cd02440">
    <property type="entry name" value="AdoMet_MTases"/>
    <property type="match status" value="1"/>
</dbReference>
<name>A0A1H0HEK2_9PSEU</name>
<dbReference type="EMBL" id="FNJB01000002">
    <property type="protein sequence ID" value="SDO17503.1"/>
    <property type="molecule type" value="Genomic_DNA"/>
</dbReference>
<dbReference type="AlphaFoldDB" id="A0A1H0HEK2"/>
<organism evidence="2 3">
    <name type="scientific">Actinokineospora alba</name>
    <dbReference type="NCBI Taxonomy" id="504798"/>
    <lineage>
        <taxon>Bacteria</taxon>
        <taxon>Bacillati</taxon>
        <taxon>Actinomycetota</taxon>
        <taxon>Actinomycetes</taxon>
        <taxon>Pseudonocardiales</taxon>
        <taxon>Pseudonocardiaceae</taxon>
        <taxon>Actinokineospora</taxon>
    </lineage>
</organism>
<accession>A0A1H0HEK2</accession>
<evidence type="ECO:0000259" key="1">
    <source>
        <dbReference type="Pfam" id="PF08242"/>
    </source>
</evidence>
<protein>
    <submittedName>
        <fullName evidence="2">Cyclopropane fatty-acyl-phospholipid synthase</fullName>
    </submittedName>
</protein>
<keyword evidence="3" id="KW-1185">Reference proteome</keyword>
<dbReference type="Gene3D" id="3.40.50.150">
    <property type="entry name" value="Vaccinia Virus protein VP39"/>
    <property type="match status" value="1"/>
</dbReference>
<dbReference type="InterPro" id="IPR029063">
    <property type="entry name" value="SAM-dependent_MTases_sf"/>
</dbReference>
<evidence type="ECO:0000313" key="2">
    <source>
        <dbReference type="EMBL" id="SDO17503.1"/>
    </source>
</evidence>
<reference evidence="3" key="1">
    <citation type="submission" date="2016-10" db="EMBL/GenBank/DDBJ databases">
        <authorList>
            <person name="Varghese N."/>
            <person name="Submissions S."/>
        </authorList>
    </citation>
    <scope>NUCLEOTIDE SEQUENCE [LARGE SCALE GENOMIC DNA]</scope>
    <source>
        <strain evidence="3">IBRC-M 10655</strain>
    </source>
</reference>
<proteinExistence type="predicted"/>
<dbReference type="InterPro" id="IPR013217">
    <property type="entry name" value="Methyltransf_12"/>
</dbReference>
<sequence length="381" mass="41512">MAELRAAIADERVRELFPFRFLEANEIFARLVDATAYRILTSIDALPASTGITVQQAKKELSIPWRRTVPLKFLYEKLSDTGILERQDGRYFPGAVPVEDFDTVAAELAEREPGAAVAAEILRTLVDEADRYFSGEATGDEILFAPKQLPLWLKYFSNDNLLYAINNEIGAEALARLVPKDGGPFEILEIGGGCGSAADRALRQLGADVTRYRFTEVAETFARHGDAVAKAAASPSTVVETARLDMTTSWEAQGVEPGTFDAVYSVNCFHVAPSLDFVINEAVKALKPGGAVVVSECVRPTKLARPIHAEIIFDFLDSFTDVITEPVKRPTHGFLTPAAWRATFEAAGLDDVTVLPDVDVIAEKYPDFVVGAVVARANTTD</sequence>
<evidence type="ECO:0000313" key="3">
    <source>
        <dbReference type="Proteomes" id="UP000199651"/>
    </source>
</evidence>
<dbReference type="STRING" id="504798.SAMN05421871_101221"/>
<gene>
    <name evidence="2" type="ORF">SAMN05192558_10282</name>
</gene>
<feature type="domain" description="Methyltransferase type 12" evidence="1">
    <location>
        <begin position="188"/>
        <end position="291"/>
    </location>
</feature>
<dbReference type="Pfam" id="PF08242">
    <property type="entry name" value="Methyltransf_12"/>
    <property type="match status" value="1"/>
</dbReference>
<dbReference type="SUPFAM" id="SSF53335">
    <property type="entry name" value="S-adenosyl-L-methionine-dependent methyltransferases"/>
    <property type="match status" value="1"/>
</dbReference>
<dbReference type="Proteomes" id="UP000199651">
    <property type="component" value="Unassembled WGS sequence"/>
</dbReference>